<evidence type="ECO:0000256" key="2">
    <source>
        <dbReference type="SAM" id="Phobius"/>
    </source>
</evidence>
<dbReference type="AlphaFoldDB" id="A0AAN0PAG1"/>
<proteinExistence type="predicted"/>
<keyword evidence="2" id="KW-0812">Transmembrane</keyword>
<evidence type="ECO:0000313" key="4">
    <source>
        <dbReference type="Proteomes" id="UP000000392"/>
    </source>
</evidence>
<accession>A0AAN0PAG1</accession>
<protein>
    <submittedName>
        <fullName evidence="3">Uncharacterized protein</fullName>
    </submittedName>
</protein>
<sequence length="96" mass="10774">MTNSNEKCWKCGKVHGTNDGSGYQPCRNTDRRPTPPIVCTPPRVKVDGVESSNKLTPEQINQIRELTLKKVFLSVLLISIPILLWKLDDIIMAIKA</sequence>
<feature type="region of interest" description="Disordered" evidence="1">
    <location>
        <begin position="20"/>
        <end position="43"/>
    </location>
</feature>
<name>A0AAN0PAG1_ACISD</name>
<feature type="transmembrane region" description="Helical" evidence="2">
    <location>
        <begin position="71"/>
        <end position="87"/>
    </location>
</feature>
<dbReference type="Proteomes" id="UP000000392">
    <property type="component" value="Chromosome"/>
</dbReference>
<gene>
    <name evidence="3" type="ordered locus">AOLE_15010</name>
</gene>
<dbReference type="KEGG" id="acd:AOLE_15010"/>
<keyword evidence="2" id="KW-0472">Membrane</keyword>
<dbReference type="EMBL" id="CP002080">
    <property type="protein sequence ID" value="ADI91889.1"/>
    <property type="molecule type" value="Genomic_DNA"/>
</dbReference>
<keyword evidence="2" id="KW-1133">Transmembrane helix</keyword>
<evidence type="ECO:0000256" key="1">
    <source>
        <dbReference type="SAM" id="MobiDB-lite"/>
    </source>
</evidence>
<reference evidence="3 4" key="1">
    <citation type="journal article" date="2010" name="J. Bacteriol.">
        <title>Complete genome sequence of the diesel-degrading Acinetobacter sp. strain DR1.</title>
        <authorList>
            <person name="Jung J."/>
            <person name="Baek J.H."/>
            <person name="Park W."/>
        </authorList>
    </citation>
    <scope>NUCLEOTIDE SEQUENCE [LARGE SCALE GENOMIC DNA]</scope>
    <source>
        <strain evidence="4">JCM 16667 / KCTC 23045 / DR1</strain>
    </source>
</reference>
<evidence type="ECO:0000313" key="3">
    <source>
        <dbReference type="EMBL" id="ADI91889.1"/>
    </source>
</evidence>
<organism evidence="3 4">
    <name type="scientific">Acinetobacter oleivorans (strain JCM 16667 / KCTC 23045 / DR1)</name>
    <dbReference type="NCBI Taxonomy" id="436717"/>
    <lineage>
        <taxon>Bacteria</taxon>
        <taxon>Pseudomonadati</taxon>
        <taxon>Pseudomonadota</taxon>
        <taxon>Gammaproteobacteria</taxon>
        <taxon>Moraxellales</taxon>
        <taxon>Moraxellaceae</taxon>
        <taxon>Acinetobacter</taxon>
    </lineage>
</organism>